<keyword evidence="4" id="KW-1185">Reference proteome</keyword>
<sequence length="869" mass="83983">MKAARSNAFELPDNRGGALCCPIGVLAAALITLLLACTLAASSDPDTAWAGEQSANGLDAGSADVSAAGMSADANLRDVRAAAPAGAFLVEGGTETTDWSYSNNVLTVLTGTPLTISMSSGPTSSDRIVIDTSAASAAAGGTVAAKVTFDSVSIDTRSTGDESARTVGKPPVHVLSGALDLKLAGETALIPAYGCACVQNGENALTISGVGKLLGNQDGISTSAACIGGGVGESGSNITIDGGTLVLKTVGRDTGIGGGAAIGGGAGGAGTNITINDGSVEARVSSYGGAGIGGGWGQNGDGKDITINGGIVVANGSYGGAGIGAGGSGAVAENISITGGTVTAKGGSYGAGIGGAFGWDASGKSAGSVKNISITGGSVTASTVYGCAAIGAALYGSVDGITIKNANVTATVENGSGAAIGSGGGDSWGAPTSASNIVIENAEVTAKAHGGGAGIGGGSASRNGGGTVSGITIEDSIVTASTRRENPDFDGASAIGGGKGSGDVSGIVISGGQITATGSFDADAIGDGAESTAAHEAEVTITGGVFGAGTFAKDDADQWVGDVYAVLPAAGYAVVANAEAATATSHPYEVVGQSAPSISVSAPSGLVYSGEPIDGSGFTAKASYGATDASSSAVLEYKLASAADSAYSAVLPISAGAYTVRAMVGPWATESVAYAGASAEAGFSVAKAAFAFDGPAGCTVRAGSRLDEIAVSNVAQGIAVNGTVESVQGRFIWYTDEARTQMPAEGFSFSGNPGSTAILYWSFVPAENKANANYTTDPVEGIAAFTIAQAGTDPGDKSDDELGDGSDGGKSEIRDLPSPEAGGAALPSVGDACFPVTLIVIVVLSSVLAAGAAFVRRAASTGAKRHTMR</sequence>
<dbReference type="EMBL" id="AP025564">
    <property type="protein sequence ID" value="BDE94992.1"/>
    <property type="molecule type" value="Genomic_DNA"/>
</dbReference>
<name>A0ABM7WFK2_9ACTN</name>
<feature type="transmembrane region" description="Helical" evidence="2">
    <location>
        <begin position="834"/>
        <end position="855"/>
    </location>
</feature>
<evidence type="ECO:0000313" key="3">
    <source>
        <dbReference type="EMBL" id="BDE94992.1"/>
    </source>
</evidence>
<keyword evidence="2" id="KW-0472">Membrane</keyword>
<evidence type="ECO:0000256" key="2">
    <source>
        <dbReference type="SAM" id="Phobius"/>
    </source>
</evidence>
<evidence type="ECO:0000313" key="4">
    <source>
        <dbReference type="Proteomes" id="UP001320544"/>
    </source>
</evidence>
<dbReference type="RefSeq" id="WP_244411507.1">
    <property type="nucleotide sequence ID" value="NZ_AP025564.1"/>
</dbReference>
<gene>
    <name evidence="3" type="ORF">CE91St30_03250</name>
</gene>
<evidence type="ECO:0000256" key="1">
    <source>
        <dbReference type="SAM" id="MobiDB-lite"/>
    </source>
</evidence>
<accession>A0ABM7WFK2</accession>
<dbReference type="Proteomes" id="UP001320544">
    <property type="component" value="Chromosome"/>
</dbReference>
<dbReference type="Pfam" id="PF18889">
    <property type="entry name" value="Beta_helix_3"/>
    <property type="match status" value="6"/>
</dbReference>
<proteinExistence type="predicted"/>
<keyword evidence="2" id="KW-0812">Transmembrane</keyword>
<feature type="region of interest" description="Disordered" evidence="1">
    <location>
        <begin position="790"/>
        <end position="821"/>
    </location>
</feature>
<reference evidence="3 4" key="1">
    <citation type="submission" date="2022-01" db="EMBL/GenBank/DDBJ databases">
        <title>Novel bile acid biosynthetic pathways are enriched in the microbiome of centenarians.</title>
        <authorList>
            <person name="Sato Y."/>
            <person name="Atarashi K."/>
            <person name="Plichta R.D."/>
            <person name="Arai Y."/>
            <person name="Sasajima S."/>
            <person name="Kearney M.S."/>
            <person name="Suda W."/>
            <person name="Takeshita K."/>
            <person name="Sasaki T."/>
            <person name="Okamoto S."/>
            <person name="Skelly N.A."/>
            <person name="Okamura Y."/>
            <person name="Vlamakis H."/>
            <person name="Li Y."/>
            <person name="Tanoue T."/>
            <person name="Takei H."/>
            <person name="Nittono H."/>
            <person name="Narushima S."/>
            <person name="Irie J."/>
            <person name="Itoh H."/>
            <person name="Moriya K."/>
            <person name="Sugiura Y."/>
            <person name="Suematsu M."/>
            <person name="Moritoki N."/>
            <person name="Shibata S."/>
            <person name="Littman R.D."/>
            <person name="Fischbach A.M."/>
            <person name="Uwamino Y."/>
            <person name="Inoue T."/>
            <person name="Honda A."/>
            <person name="Hattori M."/>
            <person name="Murai T."/>
            <person name="Xavier J.R."/>
            <person name="Hirose N."/>
            <person name="Honda K."/>
        </authorList>
    </citation>
    <scope>NUCLEOTIDE SEQUENCE [LARGE SCALE GENOMIC DNA]</scope>
    <source>
        <strain evidence="3 4">CE91-St30</strain>
    </source>
</reference>
<feature type="compositionally biased region" description="Basic and acidic residues" evidence="1">
    <location>
        <begin position="807"/>
        <end position="817"/>
    </location>
</feature>
<protein>
    <submittedName>
        <fullName evidence="3">Uncharacterized protein</fullName>
    </submittedName>
</protein>
<keyword evidence="2" id="KW-1133">Transmembrane helix</keyword>
<organism evidence="3 4">
    <name type="scientific">Raoultibacter timonensis</name>
    <dbReference type="NCBI Taxonomy" id="1907662"/>
    <lineage>
        <taxon>Bacteria</taxon>
        <taxon>Bacillati</taxon>
        <taxon>Actinomycetota</taxon>
        <taxon>Coriobacteriia</taxon>
        <taxon>Eggerthellales</taxon>
        <taxon>Eggerthellaceae</taxon>
        <taxon>Raoultibacter</taxon>
    </lineage>
</organism>